<dbReference type="PRINTS" id="PR00110">
    <property type="entry name" value="ALPHAAMYLASE"/>
</dbReference>
<dbReference type="SUPFAM" id="SSF51445">
    <property type="entry name" value="(Trans)glycosidases"/>
    <property type="match status" value="1"/>
</dbReference>
<proteinExistence type="inferred from homology"/>
<dbReference type="EMBL" id="GDKF01002162">
    <property type="protein sequence ID" value="JAT76460.1"/>
    <property type="molecule type" value="Transcribed_RNA"/>
</dbReference>
<gene>
    <name evidence="12" type="ORF">g.5430</name>
</gene>
<dbReference type="SUPFAM" id="SSF51011">
    <property type="entry name" value="Glycosyl hydrolase domain"/>
    <property type="match status" value="1"/>
</dbReference>
<dbReference type="Gene3D" id="3.20.20.80">
    <property type="entry name" value="Glycosidases"/>
    <property type="match status" value="1"/>
</dbReference>
<evidence type="ECO:0000256" key="7">
    <source>
        <dbReference type="ARBA" id="ARBA00023295"/>
    </source>
</evidence>
<dbReference type="GO" id="GO:0004556">
    <property type="term" value="F:alpha-amylase activity"/>
    <property type="evidence" value="ECO:0007669"/>
    <property type="project" value="UniProtKB-UniRule"/>
</dbReference>
<organism evidence="12">
    <name type="scientific">Auxenochlorella protothecoides</name>
    <name type="common">Green microalga</name>
    <name type="synonym">Chlorella protothecoides</name>
    <dbReference type="NCBI Taxonomy" id="3075"/>
    <lineage>
        <taxon>Eukaryota</taxon>
        <taxon>Viridiplantae</taxon>
        <taxon>Chlorophyta</taxon>
        <taxon>core chlorophytes</taxon>
        <taxon>Trebouxiophyceae</taxon>
        <taxon>Chlorellales</taxon>
        <taxon>Chlorellaceae</taxon>
        <taxon>Auxenochlorella</taxon>
    </lineage>
</organism>
<sequence>MAHRGVGGLKPCASPVSVRASGCRCHAAPSTQQTGHAPFTIGTLEEACRSAERSLVQYRFKPAKAQAHPLSAWQRLRAIERELEGVSEAQHARLAGARSGSSPCSTLWPRGEGLTSGAWDAAATSPPPAPEGSGREVLLQGFNWESWRHGWYDQLASRAGEIADTGFTAVWLPPPTRSVSPQGYLPSDLYDLDSAYGSEAALRSCVAALHSHGLLALGDVVVNHRCAERRGPCGRYNLFGGRLDWDAAAIVGDDAAYGGTGAPSSGAPFHAAPNIDHASPRVKADLCAWLAWLRSDVGLDGWRLDFVRGFAGAHVADYMRASGPRFAVGEFWDGLAYGPDGAPDHDQDAHRGRLLAWLNAAGGRAAAFDVTTKGVLQAALERGEHWRLRDACGRAPGLVGLWPSRAVTFVDNHDTGSSQGHWPFPAHAVAQGYAYCLTHPGTPCVFHDHFFAWGGGLRAAIRALLAARRRARVHCRSALRVLEARAGLYAAEVDAALVCKLGPEDWQPPNVREWSLSCWGDQWAVWERA</sequence>
<accession>A0A1D2AB88</accession>
<dbReference type="InterPro" id="IPR013780">
    <property type="entry name" value="Glyco_hydro_b"/>
</dbReference>
<evidence type="ECO:0000256" key="9">
    <source>
        <dbReference type="RuleBase" id="RU361134"/>
    </source>
</evidence>
<comment type="catalytic activity">
    <reaction evidence="1 9">
        <text>Endohydrolysis of (1-&gt;4)-alpha-D-glucosidic linkages in polysaccharides containing three or more (1-&gt;4)-alpha-linked D-glucose units.</text>
        <dbReference type="EC" id="3.2.1.1"/>
    </reaction>
</comment>
<name>A0A1D2AB88_AUXPR</name>
<comment type="cofactor">
    <cofactor evidence="2">
        <name>Ca(2+)</name>
        <dbReference type="ChEBI" id="CHEBI:29108"/>
    </cofactor>
</comment>
<protein>
    <recommendedName>
        <fullName evidence="4 9">Alpha-amylase</fullName>
        <ecNumber evidence="4 9">3.2.1.1</ecNumber>
    </recommendedName>
</protein>
<dbReference type="EC" id="3.2.1.1" evidence="4 9"/>
<evidence type="ECO:0000256" key="1">
    <source>
        <dbReference type="ARBA" id="ARBA00000548"/>
    </source>
</evidence>
<dbReference type="SMART" id="SM00642">
    <property type="entry name" value="Aamy"/>
    <property type="match status" value="1"/>
</dbReference>
<keyword evidence="7 9" id="KW-0326">Glycosidase</keyword>
<evidence type="ECO:0000313" key="12">
    <source>
        <dbReference type="EMBL" id="JAT76460.1"/>
    </source>
</evidence>
<reference evidence="12" key="1">
    <citation type="submission" date="2015-08" db="EMBL/GenBank/DDBJ databases">
        <authorList>
            <person name="Babu N.S."/>
            <person name="Beckwith C.J."/>
            <person name="Beseler K.G."/>
            <person name="Brison A."/>
            <person name="Carone J.V."/>
            <person name="Caskin T.P."/>
            <person name="Diamond M."/>
            <person name="Durham M.E."/>
            <person name="Foxe J.M."/>
            <person name="Go M."/>
            <person name="Henderson B.A."/>
            <person name="Jones I.B."/>
            <person name="McGettigan J.A."/>
            <person name="Micheletti S.J."/>
            <person name="Nasrallah M.E."/>
            <person name="Ortiz D."/>
            <person name="Piller C.R."/>
            <person name="Privatt S.R."/>
            <person name="Schneider S.L."/>
            <person name="Sharp S."/>
            <person name="Smith T.C."/>
            <person name="Stanton J.D."/>
            <person name="Ullery H.E."/>
            <person name="Wilson R.J."/>
            <person name="Serrano M.G."/>
            <person name="Buck G."/>
            <person name="Lee V."/>
            <person name="Wang Y."/>
            <person name="Carvalho R."/>
            <person name="Voegtly L."/>
            <person name="Shi R."/>
            <person name="Duckworth R."/>
            <person name="Johnson A."/>
            <person name="Loviza R."/>
            <person name="Walstead R."/>
            <person name="Shah Z."/>
            <person name="Kiflezghi M."/>
            <person name="Wade K."/>
            <person name="Ball S.L."/>
            <person name="Bradley K.W."/>
            <person name="Asai D.J."/>
            <person name="Bowman C.A."/>
            <person name="Russell D.A."/>
            <person name="Pope W.H."/>
            <person name="Jacobs-Sera D."/>
            <person name="Hendrix R.W."/>
            <person name="Hatfull G.F."/>
        </authorList>
    </citation>
    <scope>NUCLEOTIDE SEQUENCE</scope>
</reference>
<dbReference type="InterPro" id="IPR017853">
    <property type="entry name" value="GH"/>
</dbReference>
<dbReference type="AlphaFoldDB" id="A0A1D2AB88"/>
<dbReference type="Gene3D" id="2.60.40.1180">
    <property type="entry name" value="Golgi alpha-mannosidase II"/>
    <property type="match status" value="1"/>
</dbReference>
<feature type="domain" description="Glycosyl hydrolase family 13 catalytic" evidence="10">
    <location>
        <begin position="136"/>
        <end position="468"/>
    </location>
</feature>
<evidence type="ECO:0000256" key="8">
    <source>
        <dbReference type="RuleBase" id="RU003615"/>
    </source>
</evidence>
<dbReference type="GO" id="GO:0005975">
    <property type="term" value="P:carbohydrate metabolic process"/>
    <property type="evidence" value="ECO:0007669"/>
    <property type="project" value="InterPro"/>
</dbReference>
<feature type="domain" description="Alpha-amylase C-terminal beta-sheet" evidence="11">
    <location>
        <begin position="469"/>
        <end position="528"/>
    </location>
</feature>
<evidence type="ECO:0000256" key="4">
    <source>
        <dbReference type="ARBA" id="ARBA00012595"/>
    </source>
</evidence>
<dbReference type="InterPro" id="IPR006046">
    <property type="entry name" value="Alpha_amylase"/>
</dbReference>
<dbReference type="Pfam" id="PF00128">
    <property type="entry name" value="Alpha-amylase"/>
    <property type="match status" value="1"/>
</dbReference>
<dbReference type="GO" id="GO:0005509">
    <property type="term" value="F:calcium ion binding"/>
    <property type="evidence" value="ECO:0007669"/>
    <property type="project" value="InterPro"/>
</dbReference>
<keyword evidence="5 9" id="KW-0378">Hydrolase</keyword>
<dbReference type="CDD" id="cd11314">
    <property type="entry name" value="AmyAc_arch_bac_plant_AmyA"/>
    <property type="match status" value="1"/>
</dbReference>
<comment type="similarity">
    <text evidence="3 8">Belongs to the glycosyl hydrolase 13 family.</text>
</comment>
<keyword evidence="6 9" id="KW-0119">Carbohydrate metabolism</keyword>
<dbReference type="PANTHER" id="PTHR43447">
    <property type="entry name" value="ALPHA-AMYLASE"/>
    <property type="match status" value="1"/>
</dbReference>
<evidence type="ECO:0000256" key="3">
    <source>
        <dbReference type="ARBA" id="ARBA00008061"/>
    </source>
</evidence>
<evidence type="ECO:0000256" key="2">
    <source>
        <dbReference type="ARBA" id="ARBA00001913"/>
    </source>
</evidence>
<evidence type="ECO:0000259" key="10">
    <source>
        <dbReference type="SMART" id="SM00642"/>
    </source>
</evidence>
<evidence type="ECO:0000256" key="6">
    <source>
        <dbReference type="ARBA" id="ARBA00023277"/>
    </source>
</evidence>
<evidence type="ECO:0000256" key="5">
    <source>
        <dbReference type="ARBA" id="ARBA00022801"/>
    </source>
</evidence>
<dbReference type="InterPro" id="IPR006047">
    <property type="entry name" value="GH13_cat_dom"/>
</dbReference>
<dbReference type="InterPro" id="IPR012850">
    <property type="entry name" value="A-amylase_bs_C"/>
</dbReference>
<dbReference type="SMART" id="SM00810">
    <property type="entry name" value="Alpha-amyl_C2"/>
    <property type="match status" value="1"/>
</dbReference>
<dbReference type="Pfam" id="PF07821">
    <property type="entry name" value="Alpha-amyl_C2"/>
    <property type="match status" value="1"/>
</dbReference>
<evidence type="ECO:0000259" key="11">
    <source>
        <dbReference type="SMART" id="SM00810"/>
    </source>
</evidence>